<name>A0A383VXK1_TETOB</name>
<sequence>MEPQLYTVAGEDLLVKVDCQNRFQDEVAAKDISSNSWTSSCHRIARRSPSTATRHAPYPAADCGNTADATFDSSACMRAAPQQQQSAAAGPFNPAACSQPLSQQQQQQQQQQFLVGSLRQQPLESLLELAITLASKSLSRTMEAFQVACNCWAFSCDSDAAAQALEVAEECMARTMHRMQIVQQLAAAVLSRKQSQALAAHQAGQQQRMLAMMQALQGQYLGTVPEDEEEEEGEEVSSSWKPARQL</sequence>
<accession>A0A383VXK1</accession>
<dbReference type="EMBL" id="FNXT01000906">
    <property type="protein sequence ID" value="SZX69146.1"/>
    <property type="molecule type" value="Genomic_DNA"/>
</dbReference>
<organism evidence="2 3">
    <name type="scientific">Tetradesmus obliquus</name>
    <name type="common">Green alga</name>
    <name type="synonym">Acutodesmus obliquus</name>
    <dbReference type="NCBI Taxonomy" id="3088"/>
    <lineage>
        <taxon>Eukaryota</taxon>
        <taxon>Viridiplantae</taxon>
        <taxon>Chlorophyta</taxon>
        <taxon>core chlorophytes</taxon>
        <taxon>Chlorophyceae</taxon>
        <taxon>CS clade</taxon>
        <taxon>Sphaeropleales</taxon>
        <taxon>Scenedesmaceae</taxon>
        <taxon>Tetradesmus</taxon>
    </lineage>
</organism>
<dbReference type="Proteomes" id="UP000256970">
    <property type="component" value="Unassembled WGS sequence"/>
</dbReference>
<keyword evidence="3" id="KW-1185">Reference proteome</keyword>
<gene>
    <name evidence="2" type="ORF">BQ4739_LOCUS9445</name>
</gene>
<evidence type="ECO:0000256" key="1">
    <source>
        <dbReference type="SAM" id="MobiDB-lite"/>
    </source>
</evidence>
<evidence type="ECO:0000313" key="3">
    <source>
        <dbReference type="Proteomes" id="UP000256970"/>
    </source>
</evidence>
<proteinExistence type="predicted"/>
<feature type="compositionally biased region" description="Acidic residues" evidence="1">
    <location>
        <begin position="225"/>
        <end position="235"/>
    </location>
</feature>
<dbReference type="AlphaFoldDB" id="A0A383VXK1"/>
<protein>
    <submittedName>
        <fullName evidence="2">Uncharacterized protein</fullName>
    </submittedName>
</protein>
<feature type="region of interest" description="Disordered" evidence="1">
    <location>
        <begin position="225"/>
        <end position="246"/>
    </location>
</feature>
<reference evidence="2 3" key="1">
    <citation type="submission" date="2016-10" db="EMBL/GenBank/DDBJ databases">
        <authorList>
            <person name="Cai Z."/>
        </authorList>
    </citation>
    <scope>NUCLEOTIDE SEQUENCE [LARGE SCALE GENOMIC DNA]</scope>
</reference>
<evidence type="ECO:0000313" key="2">
    <source>
        <dbReference type="EMBL" id="SZX69146.1"/>
    </source>
</evidence>